<evidence type="ECO:0000259" key="2">
    <source>
        <dbReference type="Pfam" id="PF01593"/>
    </source>
</evidence>
<dbReference type="InterPro" id="IPR002937">
    <property type="entry name" value="Amino_oxidase"/>
</dbReference>
<dbReference type="EMBL" id="CP007174">
    <property type="protein sequence ID" value="AIF82556.1"/>
    <property type="molecule type" value="Genomic_DNA"/>
</dbReference>
<dbReference type="Proteomes" id="UP000028194">
    <property type="component" value="Chromosome"/>
</dbReference>
<feature type="compositionally biased region" description="Low complexity" evidence="1">
    <location>
        <begin position="536"/>
        <end position="550"/>
    </location>
</feature>
<name>A0A075MM42_9ARCH</name>
<dbReference type="RefSeq" id="WP_148699505.1">
    <property type="nucleotide sequence ID" value="NZ_CP007174.1"/>
</dbReference>
<evidence type="ECO:0000313" key="4">
    <source>
        <dbReference type="Proteomes" id="UP000028194"/>
    </source>
</evidence>
<dbReference type="SUPFAM" id="SSF51905">
    <property type="entry name" value="FAD/NAD(P)-binding domain"/>
    <property type="match status" value="1"/>
</dbReference>
<dbReference type="HOGENOM" id="CLU_028676_0_0_2"/>
<dbReference type="InterPro" id="IPR050464">
    <property type="entry name" value="Zeta_carotene_desat/Oxidored"/>
</dbReference>
<dbReference type="InterPro" id="IPR036188">
    <property type="entry name" value="FAD/NAD-bd_sf"/>
</dbReference>
<feature type="compositionally biased region" description="Basic and acidic residues" evidence="1">
    <location>
        <begin position="46"/>
        <end position="57"/>
    </location>
</feature>
<reference evidence="3 4" key="1">
    <citation type="journal article" date="2014" name="PLoS ONE">
        <title>Genome Sequence of Candidatus Nitrososphaera evergladensis from Group I.1b Enriched from Everglades Soil Reveals Novel Genomic Features of the Ammonia-Oxidizing Archaea.</title>
        <authorList>
            <person name="Zhalnina K.V."/>
            <person name="Dias R."/>
            <person name="Leonard M.T."/>
            <person name="Dorr de Quadros P."/>
            <person name="Camargo F.A."/>
            <person name="Drew J.C."/>
            <person name="Farmerie W.G."/>
            <person name="Daroub S.H."/>
            <person name="Triplett E.W."/>
        </authorList>
    </citation>
    <scope>NUCLEOTIDE SEQUENCE [LARGE SCALE GENOMIC DNA]</scope>
    <source>
        <strain evidence="3 4">SR1</strain>
    </source>
</reference>
<gene>
    <name evidence="3" type="ORF">NTE_00475</name>
</gene>
<dbReference type="Gene3D" id="3.90.660.50">
    <property type="match status" value="1"/>
</dbReference>
<dbReference type="GO" id="GO:0016491">
    <property type="term" value="F:oxidoreductase activity"/>
    <property type="evidence" value="ECO:0007669"/>
    <property type="project" value="InterPro"/>
</dbReference>
<accession>A0A075MM42</accession>
<sequence length="550" mass="58601">MVEIREKWTIANKNEEEDEEEEERNVDVEIEEEDRLIGGGSDGVGDNDHDIGDRGDKPLQALSTSASSASSSTTAAAAPATITSTDVLIVGAGMAGLTAAVYLARAGKTVVITEQSSSIGGRARTADFEGYHFNQGPHALYLAGPAVKILQELGVKYHGGSPSGYVAIKEGKVFPLPSGLYSMMSSKLLSLSSKIEAIRFLASLSKMETSQFDSISLDSWKKEEIRHQDFAELLETYLRVSSYSNDPKFASAGSLLAQFKLASSGGVLYVDEGWQTLVDGLRDAALDAGEKNVQILTGKKAVGVKQRSNGAWTADLSDGSQINATSLVIATSPSDAYRLFSKEQRPEVITRAAKEAIPVRVATLDVALNSLPRPDRLAGFGIDKPLYLSVHSAFAKLAPSSRAGGSSSNSSNSVEVQGPAAVIHVVKYIGSLTDMDPRATENELERLLDLMQPGWRKVLVKKRFLPNMVVSNALVTASQGGIRGRPPVKVSVAKNLYIVGDWVGHEGLLLDASLSSAKRAAEDILEKRRGDEEQGTVAPATAVPPTTTTA</sequence>
<keyword evidence="4" id="KW-1185">Reference proteome</keyword>
<dbReference type="AlphaFoldDB" id="A0A075MM42"/>
<feature type="domain" description="Amine oxidase" evidence="2">
    <location>
        <begin position="94"/>
        <end position="525"/>
    </location>
</feature>
<evidence type="ECO:0000256" key="1">
    <source>
        <dbReference type="SAM" id="MobiDB-lite"/>
    </source>
</evidence>
<feature type="compositionally biased region" description="Acidic residues" evidence="1">
    <location>
        <begin position="15"/>
        <end position="34"/>
    </location>
</feature>
<dbReference type="eggNOG" id="arCOG01521">
    <property type="taxonomic scope" value="Archaea"/>
</dbReference>
<evidence type="ECO:0000313" key="3">
    <source>
        <dbReference type="EMBL" id="AIF82556.1"/>
    </source>
</evidence>
<organism evidence="3 4">
    <name type="scientific">Candidatus Nitrososphaera evergladensis SR1</name>
    <dbReference type="NCBI Taxonomy" id="1459636"/>
    <lineage>
        <taxon>Archaea</taxon>
        <taxon>Nitrososphaerota</taxon>
        <taxon>Nitrososphaeria</taxon>
        <taxon>Nitrososphaerales</taxon>
        <taxon>Nitrososphaeraceae</taxon>
        <taxon>Nitrososphaera</taxon>
    </lineage>
</organism>
<dbReference type="Pfam" id="PF01593">
    <property type="entry name" value="Amino_oxidase"/>
    <property type="match status" value="1"/>
</dbReference>
<dbReference type="Gene3D" id="3.50.50.60">
    <property type="entry name" value="FAD/NAD(P)-binding domain"/>
    <property type="match status" value="1"/>
</dbReference>
<dbReference type="GeneID" id="41596349"/>
<dbReference type="STRING" id="1459636.NTE_00475"/>
<feature type="region of interest" description="Disordered" evidence="1">
    <location>
        <begin position="1"/>
        <end position="77"/>
    </location>
</feature>
<protein>
    <submittedName>
        <fullName evidence="3">Phytoene dehydrogenase-like oxidoreductase</fullName>
    </submittedName>
</protein>
<dbReference type="PANTHER" id="PTHR42923">
    <property type="entry name" value="PROTOPORPHYRINOGEN OXIDASE"/>
    <property type="match status" value="1"/>
</dbReference>
<feature type="region of interest" description="Disordered" evidence="1">
    <location>
        <begin position="526"/>
        <end position="550"/>
    </location>
</feature>
<proteinExistence type="predicted"/>
<feature type="compositionally biased region" description="Low complexity" evidence="1">
    <location>
        <begin position="61"/>
        <end position="77"/>
    </location>
</feature>
<dbReference type="OrthoDB" id="40741at2157"/>
<dbReference type="PANTHER" id="PTHR42923:SF3">
    <property type="entry name" value="PROTOPORPHYRINOGEN OXIDASE"/>
    <property type="match status" value="1"/>
</dbReference>
<dbReference type="KEGG" id="nev:NTE_00475"/>